<reference evidence="2 3" key="1">
    <citation type="submission" date="2020-08" db="EMBL/GenBank/DDBJ databases">
        <title>Plant Genome Project.</title>
        <authorList>
            <person name="Zhang R.-G."/>
        </authorList>
    </citation>
    <scope>NUCLEOTIDE SEQUENCE [LARGE SCALE GENOMIC DNA]</scope>
    <source>
        <tissue evidence="2">Rhizome</tissue>
    </source>
</reference>
<dbReference type="EMBL" id="JACMSC010000017">
    <property type="protein sequence ID" value="KAG6478070.1"/>
    <property type="molecule type" value="Genomic_DNA"/>
</dbReference>
<name>A0A8J5EZA4_ZINOF</name>
<dbReference type="Proteomes" id="UP000734854">
    <property type="component" value="Unassembled WGS sequence"/>
</dbReference>
<sequence>MESTGRVAGLGLELLNQSNYRIWKTCMESYLVGEDLLDVVSTNGVVAPANITENAEAFKKWKQQNAKAEFVLKRTISHGIFEHVTGCESTSEIWQTLDRLFNKRNEARLQMLENELVDAKQDDISIFEYFLKVKNLCSEISLLNPEERISEARKKRYIIRGLQPEYTPFITSIQGWAQQPSLEELENLLSSQESLAKQMATMNIKEESKRTLCDKLGHIRKDCRVKLKSENYVNLADVAKESEKEDDWKNCFLTDIVDTQRKTCLIVEGISHTKHPPKNEWIVDSGCDHHLTGDESTFSCSQLHDSGRGIITADNTIRKIHKEGTVVIDNNRGESITLKSVYHVSGIQKNLFSVANAVDAGNFVAIVQRSLIFKKNFLAFNYAKRLIEKFGLIDGKKRSTPLDVSARLRRDEGTCLSDPRPFRALVGNFIYLTITRPDIAFSVGMGVEFSLHGFVDADFSGDLDDRRSTSGFVFMGYRSGLGDVPRWLNSYCDASRSLLGREGDGAA</sequence>
<evidence type="ECO:0000313" key="2">
    <source>
        <dbReference type="EMBL" id="KAG6478070.1"/>
    </source>
</evidence>
<gene>
    <name evidence="2" type="ORF">ZIOFF_061502</name>
</gene>
<dbReference type="PANTHER" id="PTHR47481">
    <property type="match status" value="1"/>
</dbReference>
<dbReference type="PANTHER" id="PTHR47481:SF36">
    <property type="entry name" value="CCHC-TYPE DOMAIN-CONTAINING PROTEIN"/>
    <property type="match status" value="1"/>
</dbReference>
<comment type="caution">
    <text evidence="2">The sequence shown here is derived from an EMBL/GenBank/DDBJ whole genome shotgun (WGS) entry which is preliminary data.</text>
</comment>
<dbReference type="Pfam" id="PF22936">
    <property type="entry name" value="Pol_BBD"/>
    <property type="match status" value="1"/>
</dbReference>
<organism evidence="2 3">
    <name type="scientific">Zingiber officinale</name>
    <name type="common">Ginger</name>
    <name type="synonym">Amomum zingiber</name>
    <dbReference type="NCBI Taxonomy" id="94328"/>
    <lineage>
        <taxon>Eukaryota</taxon>
        <taxon>Viridiplantae</taxon>
        <taxon>Streptophyta</taxon>
        <taxon>Embryophyta</taxon>
        <taxon>Tracheophyta</taxon>
        <taxon>Spermatophyta</taxon>
        <taxon>Magnoliopsida</taxon>
        <taxon>Liliopsida</taxon>
        <taxon>Zingiberales</taxon>
        <taxon>Zingiberaceae</taxon>
        <taxon>Zingiber</taxon>
    </lineage>
</organism>
<feature type="domain" description="Retrovirus-related Pol polyprotein from transposon TNT 1-94-like beta-barrel" evidence="1">
    <location>
        <begin position="281"/>
        <end position="361"/>
    </location>
</feature>
<dbReference type="AlphaFoldDB" id="A0A8J5EZA4"/>
<accession>A0A8J5EZA4</accession>
<keyword evidence="3" id="KW-1185">Reference proteome</keyword>
<evidence type="ECO:0000259" key="1">
    <source>
        <dbReference type="Pfam" id="PF22936"/>
    </source>
</evidence>
<proteinExistence type="predicted"/>
<dbReference type="Pfam" id="PF14223">
    <property type="entry name" value="Retrotran_gag_2"/>
    <property type="match status" value="1"/>
</dbReference>
<dbReference type="InterPro" id="IPR054722">
    <property type="entry name" value="PolX-like_BBD"/>
</dbReference>
<protein>
    <recommendedName>
        <fullName evidence="1">Retrovirus-related Pol polyprotein from transposon TNT 1-94-like beta-barrel domain-containing protein</fullName>
    </recommendedName>
</protein>
<evidence type="ECO:0000313" key="3">
    <source>
        <dbReference type="Proteomes" id="UP000734854"/>
    </source>
</evidence>